<evidence type="ECO:0000313" key="2">
    <source>
        <dbReference type="Proteomes" id="UP001056778"/>
    </source>
</evidence>
<proteinExistence type="predicted"/>
<evidence type="ECO:0000313" key="1">
    <source>
        <dbReference type="EMBL" id="KAI4455099.1"/>
    </source>
</evidence>
<organism evidence="1 2">
    <name type="scientific">Holotrichia oblita</name>
    <name type="common">Chafer beetle</name>
    <dbReference type="NCBI Taxonomy" id="644536"/>
    <lineage>
        <taxon>Eukaryota</taxon>
        <taxon>Metazoa</taxon>
        <taxon>Ecdysozoa</taxon>
        <taxon>Arthropoda</taxon>
        <taxon>Hexapoda</taxon>
        <taxon>Insecta</taxon>
        <taxon>Pterygota</taxon>
        <taxon>Neoptera</taxon>
        <taxon>Endopterygota</taxon>
        <taxon>Coleoptera</taxon>
        <taxon>Polyphaga</taxon>
        <taxon>Scarabaeiformia</taxon>
        <taxon>Scarabaeidae</taxon>
        <taxon>Melolonthinae</taxon>
        <taxon>Holotrichia</taxon>
    </lineage>
</organism>
<reference evidence="1" key="1">
    <citation type="submission" date="2022-04" db="EMBL/GenBank/DDBJ databases">
        <title>Chromosome-scale genome assembly of Holotrichia oblita Faldermann.</title>
        <authorList>
            <person name="Rongchong L."/>
        </authorList>
    </citation>
    <scope>NUCLEOTIDE SEQUENCE</scope>
    <source>
        <strain evidence="1">81SQS9</strain>
    </source>
</reference>
<accession>A0ACB9SII1</accession>
<protein>
    <submittedName>
        <fullName evidence="1">Zinc finger ccch domain-containing protein</fullName>
    </submittedName>
</protein>
<comment type="caution">
    <text evidence="1">The sequence shown here is derived from an EMBL/GenBank/DDBJ whole genome shotgun (WGS) entry which is preliminary data.</text>
</comment>
<name>A0ACB9SII1_HOLOL</name>
<gene>
    <name evidence="1" type="ORF">MML48_9g00003634</name>
</gene>
<dbReference type="Proteomes" id="UP001056778">
    <property type="component" value="Chromosome 9"/>
</dbReference>
<keyword evidence="2" id="KW-1185">Reference proteome</keyword>
<sequence length="1259" mass="143613">MNNGLVHEWEVIDTSKCTKFVPSMSQTIAAMQSENKVESAETADNEDLEDGEIEDDEEEIVGVAESPQPPAESPPLHIAKQPPPVVPEKNFVPAAFDAKHEKFDRPKYERSRSKHEEKKKGHLTEAEKSVMYLHKLERMEREKREKYRREPGFLLSVDDFASNIEKAIANVLKKERPSDEEKEDEKRGRKRKKKDRDRKKKQRKSDFSPKSDEVDEIEMLNIRGGSPEHRLSKDTNSPRTEETLSDETDYSSDKSGEERERRERRREKRDRKMRQRDRGRERRLMETNRDNKNKMMEQQPKDSAQLCVYYLQGKCQKGDDCQYSHESQPPMKWELCKFYLNECCAKGDKCLYMHSDFPCKFYHTGQPCLEGENCKFAHGKPLSERLKQILFKHIETAPKDILGRFPRMNREEAAFRINLTQKQLEGKFGIQKKEENIDQNKISIPSLFDISIQMPGDVTHEDGKKEKSEKPMRSRPSRWQEPDPIETSQLLQDQPRKKHDPNFKPFPQSQDQDMRLSSLPLMSNGDIDMRTLPIPIQQSQPTSPLPKSNVLLMMNSQKHEDNRSIDIEQYKREAGFSNTDHAKMDVDIRSIRGDTDIRNHNNIESMTGRDVDIRKVDLDNRQKQIELFDRQDIDIRRQQSFSSSLQQNSTTEDEAEDKLEIVINDEPERDKENRFGYETKDIPMNLPKRQRELYMRIQAQQKENLLEEHKDDRSDSEQSNIDWYSDDSNEGRLTIKCDEDMKEKDEETTSITAAPSTISSIKPSEMVEKLGDLSKINISEEVTKLLSSMRQNNTAATQPAPKETSKPRDPRQVSATTSEEVKPARVDPRKARQSSTEEKPKSEKISIYEQGSIDMESVGRDVDLRSIDKDLDLRPNFGDLDLRGSSSSSSGRPDVDLRQLALPFKAIQNYTPATEIDASYGSHPLVAWLVHIIDIPKPDYTGLKLSKQEAQTTGDPRLRKIFRLDLEEKDSPASPKQSPKSTPSVRVDPRIRKMEEPKSSQDNPMSYAQQMNVLQGSTFYQNLTSNQKVMLNQELSTRDQSGGAPGNEQVLAGILSALGLLQSGGQQAVPNINGNVLGLLSTINNISQLGLNPNVLQAQNPNPALLGQIGPNPNILPGQQVNPNILGAAAQGNNLVNQMAQSVVQPGLLGAAPGIPNIPPDFQINFDPRNGGLLGNAPPFVSFQQQPQQQGAPQQQDNPNFNFSDDFFPENGGNFNNNRGDGGRFNRDNRPPRRGRNFNRNNRNNFRNRNRSNRGHTPP</sequence>
<dbReference type="EMBL" id="CM043023">
    <property type="protein sequence ID" value="KAI4455099.1"/>
    <property type="molecule type" value="Genomic_DNA"/>
</dbReference>